<evidence type="ECO:0000313" key="6">
    <source>
        <dbReference type="Proteomes" id="UP000003586"/>
    </source>
</evidence>
<dbReference type="OrthoDB" id="9791143at2"/>
<dbReference type="AlphaFoldDB" id="W0F2X6"/>
<dbReference type="InterPro" id="IPR036388">
    <property type="entry name" value="WH-like_DNA-bd_sf"/>
</dbReference>
<dbReference type="PROSITE" id="PS51118">
    <property type="entry name" value="HTH_HXLR"/>
    <property type="match status" value="1"/>
</dbReference>
<dbReference type="InterPro" id="IPR002577">
    <property type="entry name" value="HTH_HxlR"/>
</dbReference>
<name>W0F2X6_9BACT</name>
<dbReference type="SUPFAM" id="SSF46785">
    <property type="entry name" value="Winged helix' DNA-binding domain"/>
    <property type="match status" value="1"/>
</dbReference>
<dbReference type="KEGG" id="nso:NIASO_13185"/>
<dbReference type="RefSeq" id="WP_008586202.1">
    <property type="nucleotide sequence ID" value="NZ_CP007035.1"/>
</dbReference>
<evidence type="ECO:0000313" key="5">
    <source>
        <dbReference type="EMBL" id="AHF15854.1"/>
    </source>
</evidence>
<proteinExistence type="predicted"/>
<keyword evidence="1" id="KW-0805">Transcription regulation</keyword>
<keyword evidence="6" id="KW-1185">Reference proteome</keyword>
<evidence type="ECO:0000256" key="2">
    <source>
        <dbReference type="ARBA" id="ARBA00023125"/>
    </source>
</evidence>
<keyword evidence="2" id="KW-0238">DNA-binding</keyword>
<feature type="domain" description="HTH hxlR-type" evidence="4">
    <location>
        <begin position="8"/>
        <end position="107"/>
    </location>
</feature>
<dbReference type="STRING" id="929713.NIASO_13185"/>
<dbReference type="HOGENOM" id="CLU_111585_0_2_10"/>
<dbReference type="PANTHER" id="PTHR33204:SF18">
    <property type="entry name" value="TRANSCRIPTIONAL REGULATORY PROTEIN"/>
    <property type="match status" value="1"/>
</dbReference>
<gene>
    <name evidence="5" type="ORF">NIASO_13185</name>
</gene>
<sequence length="115" mass="13270">MSKYRSNCPLARSLDIVGDKWTLLVLREIVAFRRTTFKEIAQMKEGIASNILADRLEKLTKEKLVTRKQSTTNRLVYYYQPTQKAIDLLPMAQALAAWSVKYLFRKNETPAAMSL</sequence>
<evidence type="ECO:0000256" key="3">
    <source>
        <dbReference type="ARBA" id="ARBA00023163"/>
    </source>
</evidence>
<dbReference type="Proteomes" id="UP000003586">
    <property type="component" value="Chromosome"/>
</dbReference>
<protein>
    <submittedName>
        <fullName evidence="5">HxlR family transcriptional regulator</fullName>
    </submittedName>
</protein>
<accession>W0F2X6</accession>
<dbReference type="PANTHER" id="PTHR33204">
    <property type="entry name" value="TRANSCRIPTIONAL REGULATOR, MARR FAMILY"/>
    <property type="match status" value="1"/>
</dbReference>
<dbReference type="eggNOG" id="COG1733">
    <property type="taxonomic scope" value="Bacteria"/>
</dbReference>
<evidence type="ECO:0000256" key="1">
    <source>
        <dbReference type="ARBA" id="ARBA00023015"/>
    </source>
</evidence>
<dbReference type="Pfam" id="PF01638">
    <property type="entry name" value="HxlR"/>
    <property type="match status" value="1"/>
</dbReference>
<keyword evidence="3" id="KW-0804">Transcription</keyword>
<organism evidence="5 6">
    <name type="scientific">Niabella soli DSM 19437</name>
    <dbReference type="NCBI Taxonomy" id="929713"/>
    <lineage>
        <taxon>Bacteria</taxon>
        <taxon>Pseudomonadati</taxon>
        <taxon>Bacteroidota</taxon>
        <taxon>Chitinophagia</taxon>
        <taxon>Chitinophagales</taxon>
        <taxon>Chitinophagaceae</taxon>
        <taxon>Niabella</taxon>
    </lineage>
</organism>
<reference evidence="5 6" key="1">
    <citation type="submission" date="2013-12" db="EMBL/GenBank/DDBJ databases">
        <authorList>
            <consortium name="DOE Joint Genome Institute"/>
            <person name="Eisen J."/>
            <person name="Huntemann M."/>
            <person name="Han J."/>
            <person name="Chen A."/>
            <person name="Kyrpides N."/>
            <person name="Mavromatis K."/>
            <person name="Markowitz V."/>
            <person name="Palaniappan K."/>
            <person name="Ivanova N."/>
            <person name="Schaumberg A."/>
            <person name="Pati A."/>
            <person name="Liolios K."/>
            <person name="Nordberg H.P."/>
            <person name="Cantor M.N."/>
            <person name="Hua S.X."/>
            <person name="Woyke T."/>
        </authorList>
    </citation>
    <scope>NUCLEOTIDE SEQUENCE [LARGE SCALE GENOMIC DNA]</scope>
    <source>
        <strain evidence="6">DSM 19437</strain>
    </source>
</reference>
<dbReference type="InterPro" id="IPR036390">
    <property type="entry name" value="WH_DNA-bd_sf"/>
</dbReference>
<dbReference type="EMBL" id="CP007035">
    <property type="protein sequence ID" value="AHF15854.1"/>
    <property type="molecule type" value="Genomic_DNA"/>
</dbReference>
<dbReference type="GO" id="GO:0003677">
    <property type="term" value="F:DNA binding"/>
    <property type="evidence" value="ECO:0007669"/>
    <property type="project" value="UniProtKB-KW"/>
</dbReference>
<evidence type="ECO:0000259" key="4">
    <source>
        <dbReference type="PROSITE" id="PS51118"/>
    </source>
</evidence>
<dbReference type="Gene3D" id="1.10.10.10">
    <property type="entry name" value="Winged helix-like DNA-binding domain superfamily/Winged helix DNA-binding domain"/>
    <property type="match status" value="1"/>
</dbReference>